<proteinExistence type="inferred from homology"/>
<feature type="domain" description="Thioredoxin" evidence="14">
    <location>
        <begin position="423"/>
        <end position="611"/>
    </location>
</feature>
<gene>
    <name evidence="12" type="primary">nhaA</name>
    <name evidence="15" type="ORF">FHX41_2328</name>
</gene>
<keyword evidence="6 12" id="KW-0812">Transmembrane</keyword>
<dbReference type="Pfam" id="PF13462">
    <property type="entry name" value="Thioredoxin_4"/>
    <property type="match status" value="1"/>
</dbReference>
<dbReference type="InterPro" id="IPR012336">
    <property type="entry name" value="Thioredoxin-like_fold"/>
</dbReference>
<dbReference type="PANTHER" id="PTHR30341:SF0">
    <property type="entry name" value="NA(+)_H(+) ANTIPORTER NHAA"/>
    <property type="match status" value="1"/>
</dbReference>
<dbReference type="RefSeq" id="WP_246077283.1">
    <property type="nucleotide sequence ID" value="NZ_VFPO01000001.1"/>
</dbReference>
<dbReference type="Proteomes" id="UP000316706">
    <property type="component" value="Unassembled WGS sequence"/>
</dbReference>
<dbReference type="PANTHER" id="PTHR30341">
    <property type="entry name" value="SODIUM ION/PROTON ANTIPORTER NHAA-RELATED"/>
    <property type="match status" value="1"/>
</dbReference>
<feature type="transmembrane region" description="Helical" evidence="12">
    <location>
        <begin position="158"/>
        <end position="181"/>
    </location>
</feature>
<feature type="transmembrane region" description="Helical" evidence="12">
    <location>
        <begin position="401"/>
        <end position="422"/>
    </location>
</feature>
<evidence type="ECO:0000256" key="8">
    <source>
        <dbReference type="ARBA" id="ARBA00023053"/>
    </source>
</evidence>
<feature type="transmembrane region" description="Helical" evidence="12">
    <location>
        <begin position="21"/>
        <end position="39"/>
    </location>
</feature>
<accession>A0A543IDL6</accession>
<evidence type="ECO:0000313" key="16">
    <source>
        <dbReference type="Proteomes" id="UP000316706"/>
    </source>
</evidence>
<organism evidence="15 16">
    <name type="scientific">Actinomadura hallensis</name>
    <dbReference type="NCBI Taxonomy" id="337895"/>
    <lineage>
        <taxon>Bacteria</taxon>
        <taxon>Bacillati</taxon>
        <taxon>Actinomycetota</taxon>
        <taxon>Actinomycetes</taxon>
        <taxon>Streptosporangiales</taxon>
        <taxon>Thermomonosporaceae</taxon>
        <taxon>Actinomadura</taxon>
    </lineage>
</organism>
<dbReference type="GO" id="GO:0005886">
    <property type="term" value="C:plasma membrane"/>
    <property type="evidence" value="ECO:0007669"/>
    <property type="project" value="UniProtKB-SubCell"/>
</dbReference>
<evidence type="ECO:0000256" key="10">
    <source>
        <dbReference type="ARBA" id="ARBA00023136"/>
    </source>
</evidence>
<dbReference type="InterPro" id="IPR013766">
    <property type="entry name" value="Thioredoxin_domain"/>
</dbReference>
<feature type="transmembrane region" description="Helical" evidence="12">
    <location>
        <begin position="69"/>
        <end position="87"/>
    </location>
</feature>
<keyword evidence="7 12" id="KW-1133">Transmembrane helix</keyword>
<dbReference type="InterPro" id="IPR004670">
    <property type="entry name" value="NhaA"/>
</dbReference>
<feature type="transmembrane region" description="Helical" evidence="12">
    <location>
        <begin position="326"/>
        <end position="351"/>
    </location>
</feature>
<evidence type="ECO:0000259" key="14">
    <source>
        <dbReference type="PROSITE" id="PS51352"/>
    </source>
</evidence>
<comment type="similarity">
    <text evidence="12">Belongs to the NhaA Na(+)/H(+) (TC 2.A.33) antiporter family.</text>
</comment>
<comment type="subcellular location">
    <subcellularLocation>
        <location evidence="1">Cell inner membrane</location>
        <topology evidence="1">Multi-pass membrane protein</topology>
    </subcellularLocation>
    <subcellularLocation>
        <location evidence="12">Cell membrane</location>
        <topology evidence="12">Multi-pass membrane protein</topology>
    </subcellularLocation>
</comment>
<dbReference type="InterPro" id="IPR036249">
    <property type="entry name" value="Thioredoxin-like_sf"/>
</dbReference>
<evidence type="ECO:0000256" key="5">
    <source>
        <dbReference type="ARBA" id="ARBA00022475"/>
    </source>
</evidence>
<evidence type="ECO:0000256" key="2">
    <source>
        <dbReference type="ARBA" id="ARBA00007006"/>
    </source>
</evidence>
<evidence type="ECO:0000256" key="12">
    <source>
        <dbReference type="HAMAP-Rule" id="MF_01844"/>
    </source>
</evidence>
<keyword evidence="5 12" id="KW-1003">Cell membrane</keyword>
<comment type="caution">
    <text evidence="15">The sequence shown here is derived from an EMBL/GenBank/DDBJ whole genome shotgun (WGS) entry which is preliminary data.</text>
</comment>
<feature type="transmembrane region" description="Helical" evidence="12">
    <location>
        <begin position="213"/>
        <end position="246"/>
    </location>
</feature>
<keyword evidence="3 12" id="KW-0813">Transport</keyword>
<dbReference type="Pfam" id="PF06965">
    <property type="entry name" value="Na_H_antiport_1"/>
    <property type="match status" value="1"/>
</dbReference>
<evidence type="ECO:0000256" key="11">
    <source>
        <dbReference type="ARBA" id="ARBA00023201"/>
    </source>
</evidence>
<feature type="region of interest" description="Disordered" evidence="13">
    <location>
        <begin position="563"/>
        <end position="583"/>
    </location>
</feature>
<keyword evidence="16" id="KW-1185">Reference proteome</keyword>
<dbReference type="GO" id="GO:0006885">
    <property type="term" value="P:regulation of pH"/>
    <property type="evidence" value="ECO:0007669"/>
    <property type="project" value="UniProtKB-UniRule"/>
</dbReference>
<dbReference type="SUPFAM" id="SSF52833">
    <property type="entry name" value="Thioredoxin-like"/>
    <property type="match status" value="1"/>
</dbReference>
<dbReference type="EMBL" id="VFPO01000001">
    <property type="protein sequence ID" value="TQM68676.1"/>
    <property type="molecule type" value="Genomic_DNA"/>
</dbReference>
<evidence type="ECO:0000256" key="4">
    <source>
        <dbReference type="ARBA" id="ARBA00022449"/>
    </source>
</evidence>
<evidence type="ECO:0000256" key="1">
    <source>
        <dbReference type="ARBA" id="ARBA00004429"/>
    </source>
</evidence>
<evidence type="ECO:0000256" key="6">
    <source>
        <dbReference type="ARBA" id="ARBA00022692"/>
    </source>
</evidence>
<feature type="transmembrane region" description="Helical" evidence="12">
    <location>
        <begin position="363"/>
        <end position="389"/>
    </location>
</feature>
<dbReference type="NCBIfam" id="TIGR00773">
    <property type="entry name" value="NhaA"/>
    <property type="match status" value="1"/>
</dbReference>
<keyword evidence="8 12" id="KW-0915">Sodium</keyword>
<feature type="compositionally biased region" description="Basic and acidic residues" evidence="13">
    <location>
        <begin position="563"/>
        <end position="577"/>
    </location>
</feature>
<keyword evidence="9 12" id="KW-0406">Ion transport</keyword>
<dbReference type="GO" id="GO:0015385">
    <property type="term" value="F:sodium:proton antiporter activity"/>
    <property type="evidence" value="ECO:0007669"/>
    <property type="project" value="UniProtKB-UniRule"/>
</dbReference>
<comment type="function">
    <text evidence="12">Na(+)/H(+) antiporter that extrudes sodium in exchange for external protons.</text>
</comment>
<dbReference type="AlphaFoldDB" id="A0A543IDL6"/>
<reference evidence="15 16" key="1">
    <citation type="submission" date="2019-06" db="EMBL/GenBank/DDBJ databases">
        <title>Sequencing the genomes of 1000 actinobacteria strains.</title>
        <authorList>
            <person name="Klenk H.-P."/>
        </authorList>
    </citation>
    <scope>NUCLEOTIDE SEQUENCE [LARGE SCALE GENOMIC DNA]</scope>
    <source>
        <strain evidence="15 16">DSM 45043</strain>
    </source>
</reference>
<dbReference type="PROSITE" id="PS51352">
    <property type="entry name" value="THIOREDOXIN_2"/>
    <property type="match status" value="1"/>
</dbReference>
<evidence type="ECO:0000256" key="7">
    <source>
        <dbReference type="ARBA" id="ARBA00022989"/>
    </source>
</evidence>
<dbReference type="Gene3D" id="1.20.1530.10">
    <property type="entry name" value="Na+/H+ antiporter like domain"/>
    <property type="match status" value="1"/>
</dbReference>
<feature type="transmembrane region" description="Helical" evidence="12">
    <location>
        <begin position="99"/>
        <end position="120"/>
    </location>
</feature>
<evidence type="ECO:0000256" key="9">
    <source>
        <dbReference type="ARBA" id="ARBA00023065"/>
    </source>
</evidence>
<dbReference type="Gene3D" id="3.40.30.10">
    <property type="entry name" value="Glutaredoxin"/>
    <property type="match status" value="1"/>
</dbReference>
<feature type="transmembrane region" description="Helical" evidence="12">
    <location>
        <begin position="132"/>
        <end position="151"/>
    </location>
</feature>
<feature type="transmembrane region" description="Helical" evidence="12">
    <location>
        <begin position="187"/>
        <end position="206"/>
    </location>
</feature>
<protein>
    <recommendedName>
        <fullName evidence="12">Na(+)/H(+) antiporter NhaA</fullName>
    </recommendedName>
    <alternativeName>
        <fullName evidence="12">Sodium/proton antiporter NhaA</fullName>
    </alternativeName>
</protein>
<comment type="catalytic activity">
    <reaction evidence="12">
        <text>Na(+)(in) + 2 H(+)(out) = Na(+)(out) + 2 H(+)(in)</text>
        <dbReference type="Rhea" id="RHEA:29251"/>
        <dbReference type="ChEBI" id="CHEBI:15378"/>
        <dbReference type="ChEBI" id="CHEBI:29101"/>
    </reaction>
</comment>
<feature type="transmembrane region" description="Helical" evidence="12">
    <location>
        <begin position="296"/>
        <end position="314"/>
    </location>
</feature>
<name>A0A543IDL6_9ACTN</name>
<sequence length="616" mass="65332">MAERSVPVPEGLRAFRVTGRGGTIVLLAATVAGLVWANLPFGDSYEAFWETDLAVRLGGRGFSLSLRNWVNDGLMTLFFFTVGLEISRQLRVGQLRDRRLVAVPVVAATGGVLVPALLYTAVNHGGPGAGGWGIPVASDTAFVLGLLAVIGTRCPDQLRLFLLTATVIDDILAILVIALFYTEDLSVAALLAAAVLVGLIVALRWLRVWRAPLYVLLGLGVWAATLESGVHPTAVGVLLGMLVAVYGPSEHKLLTASEIVHALSRAPSPELERLATQSVRRTVSINERLQLRLLPWTSYVIVPVFALANAGVVLDAESLGEAARSPVTIGVVLGLVLGKFAGIALGTWIPLRLGLGVLPGNLVWGQVLGGAAVSGIGFTVSLFITDLAFSGDPALGTQAKIGILAGSLLAAGTGWLIFRLAWDRGGVCAPPGDGAENGDGGAEPEPLPPVTVRDHVLGPDDAPVTLVEYGDFECPYCGRAVDVVRRLREEYGERLRFVFRHFPLREVHPHAVAAAIVSEAAADEGRFWDMHDILFANQLALTDADLTAYGERLGVNAWADPDRHRRRVNSDREEGERSGASGTPTFFVNGTLHDGAHDFAGLSAAIDRALEGDRGS</sequence>
<comment type="similarity">
    <text evidence="2">In the N-terminal section; belongs to the NhaA Na(+)/H(+) (TC 2.A.33) antiporter family.</text>
</comment>
<dbReference type="InterPro" id="IPR023171">
    <property type="entry name" value="Na/H_antiporter_dom_sf"/>
</dbReference>
<evidence type="ECO:0000256" key="3">
    <source>
        <dbReference type="ARBA" id="ARBA00022448"/>
    </source>
</evidence>
<evidence type="ECO:0000313" key="15">
    <source>
        <dbReference type="EMBL" id="TQM68676.1"/>
    </source>
</evidence>
<evidence type="ECO:0000256" key="13">
    <source>
        <dbReference type="SAM" id="MobiDB-lite"/>
    </source>
</evidence>
<keyword evidence="11 12" id="KW-0739">Sodium transport</keyword>
<keyword evidence="4 12" id="KW-0050">Antiport</keyword>
<keyword evidence="10 12" id="KW-0472">Membrane</keyword>
<dbReference type="HAMAP" id="MF_01844">
    <property type="entry name" value="NhaA"/>
    <property type="match status" value="1"/>
</dbReference>